<dbReference type="Proteomes" id="UP000622166">
    <property type="component" value="Unassembled WGS sequence"/>
</dbReference>
<reference evidence="1" key="1">
    <citation type="journal article" date="2014" name="Int. J. Syst. Evol. Microbiol.">
        <title>Complete genome sequence of Corynebacterium casei LMG S-19264T (=DSM 44701T), isolated from a smear-ripened cheese.</title>
        <authorList>
            <consortium name="US DOE Joint Genome Institute (JGI-PGF)"/>
            <person name="Walter F."/>
            <person name="Albersmeier A."/>
            <person name="Kalinowski J."/>
            <person name="Ruckert C."/>
        </authorList>
    </citation>
    <scope>NUCLEOTIDE SEQUENCE</scope>
    <source>
        <strain evidence="1">JCM 4815</strain>
    </source>
</reference>
<evidence type="ECO:0000313" key="2">
    <source>
        <dbReference type="Proteomes" id="UP000622166"/>
    </source>
</evidence>
<organism evidence="1 2">
    <name type="scientific">Streptomyces poonensis</name>
    <dbReference type="NCBI Taxonomy" id="68255"/>
    <lineage>
        <taxon>Bacteria</taxon>
        <taxon>Bacillati</taxon>
        <taxon>Actinomycetota</taxon>
        <taxon>Actinomycetes</taxon>
        <taxon>Kitasatosporales</taxon>
        <taxon>Streptomycetaceae</taxon>
        <taxon>Streptomyces</taxon>
    </lineage>
</organism>
<accession>A0A918PSN2</accession>
<dbReference type="EMBL" id="BMVW01000008">
    <property type="protein sequence ID" value="GGZ19108.1"/>
    <property type="molecule type" value="Genomic_DNA"/>
</dbReference>
<dbReference type="Pfam" id="PF19979">
    <property type="entry name" value="DUF6415"/>
    <property type="match status" value="1"/>
</dbReference>
<gene>
    <name evidence="1" type="ORF">GCM10010365_44350</name>
</gene>
<proteinExistence type="predicted"/>
<dbReference type="AlphaFoldDB" id="A0A918PSN2"/>
<dbReference type="RefSeq" id="WP_189861752.1">
    <property type="nucleotide sequence ID" value="NZ_BMVW01000008.1"/>
</dbReference>
<dbReference type="InterPro" id="IPR046300">
    <property type="entry name" value="DUF6415"/>
</dbReference>
<comment type="caution">
    <text evidence="1">The sequence shown here is derived from an EMBL/GenBank/DDBJ whole genome shotgun (WGS) entry which is preliminary data.</text>
</comment>
<reference evidence="1" key="2">
    <citation type="submission" date="2020-09" db="EMBL/GenBank/DDBJ databases">
        <authorList>
            <person name="Sun Q."/>
            <person name="Ohkuma M."/>
        </authorList>
    </citation>
    <scope>NUCLEOTIDE SEQUENCE</scope>
    <source>
        <strain evidence="1">JCM 4815</strain>
    </source>
</reference>
<evidence type="ECO:0000313" key="1">
    <source>
        <dbReference type="EMBL" id="GGZ19108.1"/>
    </source>
</evidence>
<keyword evidence="2" id="KW-1185">Reference proteome</keyword>
<sequence length="182" mass="19627">MNATTPTDPGVKMTLRVYTVDLHGSIKEDRGTVHIPRSRELPPPSLEYLPCTCPRCRKPEQSDGAPAQPVGAAGSGSLLDIGAMRAAAHGFLASPAVPRYEAVQREAHRFSGDLSKLIAHIEQLTHASEKADVPAQVALAGVAEARRRIGLLERPGLLGEVERVKKLARSVVSLCDHYDILR</sequence>
<name>A0A918PSN2_9ACTN</name>
<protein>
    <submittedName>
        <fullName evidence="1">Uncharacterized protein</fullName>
    </submittedName>
</protein>